<dbReference type="InterPro" id="IPR004652">
    <property type="entry name" value="DusB-like"/>
</dbReference>
<keyword evidence="5" id="KW-0378">Hydrolase</keyword>
<evidence type="ECO:0000313" key="10">
    <source>
        <dbReference type="EMBL" id="BDZ46666.1"/>
    </source>
</evidence>
<keyword evidence="6" id="KW-0521">NADP</keyword>
<keyword evidence="2" id="KW-0285">Flavoprotein</keyword>
<dbReference type="PANTHER" id="PTHR45846">
    <property type="entry name" value="TRNA-DIHYDROURIDINE(47) SYNTHASE [NAD(P)(+)]-LIKE"/>
    <property type="match status" value="1"/>
</dbReference>
<dbReference type="NCBIfam" id="TIGR00737">
    <property type="entry name" value="nifR3_yhdG"/>
    <property type="match status" value="1"/>
</dbReference>
<dbReference type="Gene3D" id="1.10.3210.10">
    <property type="entry name" value="Hypothetical protein af1432"/>
    <property type="match status" value="1"/>
</dbReference>
<feature type="compositionally biased region" description="Low complexity" evidence="8">
    <location>
        <begin position="591"/>
        <end position="606"/>
    </location>
</feature>
<dbReference type="PROSITE" id="PS51831">
    <property type="entry name" value="HD"/>
    <property type="match status" value="1"/>
</dbReference>
<evidence type="ECO:0000256" key="4">
    <source>
        <dbReference type="ARBA" id="ARBA00022694"/>
    </source>
</evidence>
<dbReference type="CDD" id="cd00077">
    <property type="entry name" value="HDc"/>
    <property type="match status" value="1"/>
</dbReference>
<evidence type="ECO:0000256" key="7">
    <source>
        <dbReference type="ARBA" id="ARBA00023002"/>
    </source>
</evidence>
<keyword evidence="7" id="KW-0560">Oxidoreductase</keyword>
<keyword evidence="3" id="KW-0288">FMN</keyword>
<proteinExistence type="predicted"/>
<gene>
    <name evidence="10" type="ORF">GCM10025866_25750</name>
</gene>
<evidence type="ECO:0000256" key="8">
    <source>
        <dbReference type="SAM" id="MobiDB-lite"/>
    </source>
</evidence>
<feature type="region of interest" description="Disordered" evidence="8">
    <location>
        <begin position="290"/>
        <end position="414"/>
    </location>
</feature>
<feature type="compositionally biased region" description="Low complexity" evidence="8">
    <location>
        <begin position="328"/>
        <end position="353"/>
    </location>
</feature>
<sequence length="606" mass="64147">MSTSTLPAPALRIGPLALDAPVVLAPMAGITNTAFRRLCREFGAGLYVSEMITSRALVERTPETMRLITHHESETPRSIQLYGVDPATVAEAVRILVAEDRADHIDLNFGCPVPKVTRKGGGAALPWKLDLFRDIVEGAVRSAGAVPLTIKMRKGIDGDHLTYLEAGRIAEGAGVSSIALHARTAAEFYSGTADWDAIGTLKETVTSVPVLGNGDIWSGADALRMVQQTGCDGVVVGRGCLGRPWLFGDLAAAFAGEDRVAMPSSASWRTRSAATPSSWSSSSAARIAAAATSASTSPGTSRATRSGASCARASRPPDRFRRSTTSSAPSTVTRPTRARPPRGSAAGRAAPSVPCFPRDGSAAARSTSTSGARSRVRNSRTAVAELGDAPGYEERDRERRLPEQHSSRRSDFARDRARLLHSSALRRLAAKTQVLSPTAGLDFARNRLTHSLEVAQVGRELGASLGLNPDVVDTACLAHDIGHPPFGHNGEKALSEWAEDIGGFEGNAQSLRLLTRLEPKAFGPDGTPFGLNLTRASLDASCKYPWSADDSVADPSGRAKFGYYAEDAAAFAWMRDGAPEGSGASKRRSWTSATTSPTRCTTSRTR</sequence>
<feature type="domain" description="HD" evidence="9">
    <location>
        <begin position="447"/>
        <end position="571"/>
    </location>
</feature>
<name>A0ABN6XSN6_9MICO</name>
<organism evidence="10 11">
    <name type="scientific">Naasia aerilata</name>
    <dbReference type="NCBI Taxonomy" id="1162966"/>
    <lineage>
        <taxon>Bacteria</taxon>
        <taxon>Bacillati</taxon>
        <taxon>Actinomycetota</taxon>
        <taxon>Actinomycetes</taxon>
        <taxon>Micrococcales</taxon>
        <taxon>Microbacteriaceae</taxon>
        <taxon>Naasia</taxon>
    </lineage>
</organism>
<dbReference type="InterPro" id="IPR013785">
    <property type="entry name" value="Aldolase_TIM"/>
</dbReference>
<dbReference type="InterPro" id="IPR006674">
    <property type="entry name" value="HD_domain"/>
</dbReference>
<dbReference type="Gene3D" id="3.20.20.70">
    <property type="entry name" value="Aldolase class I"/>
    <property type="match status" value="1"/>
</dbReference>
<evidence type="ECO:0000313" key="11">
    <source>
        <dbReference type="Proteomes" id="UP001321498"/>
    </source>
</evidence>
<dbReference type="InterPro" id="IPR003607">
    <property type="entry name" value="HD/PDEase_dom"/>
</dbReference>
<evidence type="ECO:0000256" key="5">
    <source>
        <dbReference type="ARBA" id="ARBA00022801"/>
    </source>
</evidence>
<accession>A0ABN6XSN6</accession>
<dbReference type="Pfam" id="PF01207">
    <property type="entry name" value="Dus"/>
    <property type="match status" value="1"/>
</dbReference>
<dbReference type="NCBIfam" id="TIGR01353">
    <property type="entry name" value="dGTP_triPase"/>
    <property type="match status" value="1"/>
</dbReference>
<feature type="compositionally biased region" description="Low complexity" evidence="8">
    <location>
        <begin position="290"/>
        <end position="306"/>
    </location>
</feature>
<dbReference type="CDD" id="cd02801">
    <property type="entry name" value="DUS_like_FMN"/>
    <property type="match status" value="1"/>
</dbReference>
<reference evidence="11" key="1">
    <citation type="journal article" date="2019" name="Int. J. Syst. Evol. Microbiol.">
        <title>The Global Catalogue of Microorganisms (GCM) 10K type strain sequencing project: providing services to taxonomists for standard genome sequencing and annotation.</title>
        <authorList>
            <consortium name="The Broad Institute Genomics Platform"/>
            <consortium name="The Broad Institute Genome Sequencing Center for Infectious Disease"/>
            <person name="Wu L."/>
            <person name="Ma J."/>
        </authorList>
    </citation>
    <scope>NUCLEOTIDE SEQUENCE [LARGE SCALE GENOMIC DNA]</scope>
    <source>
        <strain evidence="11">NBRC 108725</strain>
    </source>
</reference>
<evidence type="ECO:0000256" key="2">
    <source>
        <dbReference type="ARBA" id="ARBA00022630"/>
    </source>
</evidence>
<dbReference type="PANTHER" id="PTHR45846:SF1">
    <property type="entry name" value="TRNA-DIHYDROURIDINE(47) SYNTHASE [NAD(P)(+)]-LIKE"/>
    <property type="match status" value="1"/>
</dbReference>
<dbReference type="SMART" id="SM00471">
    <property type="entry name" value="HDc"/>
    <property type="match status" value="1"/>
</dbReference>
<feature type="region of interest" description="Disordered" evidence="8">
    <location>
        <begin position="576"/>
        <end position="606"/>
    </location>
</feature>
<dbReference type="SUPFAM" id="SSF109604">
    <property type="entry name" value="HD-domain/PDEase-like"/>
    <property type="match status" value="1"/>
</dbReference>
<comment type="cofactor">
    <cofactor evidence="1">
        <name>FMN</name>
        <dbReference type="ChEBI" id="CHEBI:58210"/>
    </cofactor>
</comment>
<keyword evidence="11" id="KW-1185">Reference proteome</keyword>
<keyword evidence="4" id="KW-0819">tRNA processing</keyword>
<dbReference type="InterPro" id="IPR035587">
    <property type="entry name" value="DUS-like_FMN-bd"/>
</dbReference>
<feature type="compositionally biased region" description="Low complexity" evidence="8">
    <location>
        <begin position="360"/>
        <end position="373"/>
    </location>
</feature>
<evidence type="ECO:0000256" key="3">
    <source>
        <dbReference type="ARBA" id="ARBA00022643"/>
    </source>
</evidence>
<evidence type="ECO:0000256" key="6">
    <source>
        <dbReference type="ARBA" id="ARBA00022857"/>
    </source>
</evidence>
<dbReference type="PROSITE" id="PS01136">
    <property type="entry name" value="UPF0034"/>
    <property type="match status" value="1"/>
</dbReference>
<protein>
    <recommendedName>
        <fullName evidence="9">HD domain-containing protein</fullName>
    </recommendedName>
</protein>
<dbReference type="SUPFAM" id="SSF51395">
    <property type="entry name" value="FMN-linked oxidoreductases"/>
    <property type="match status" value="1"/>
</dbReference>
<feature type="compositionally biased region" description="Basic and acidic residues" evidence="8">
    <location>
        <begin position="392"/>
        <end position="414"/>
    </location>
</feature>
<dbReference type="InterPro" id="IPR018517">
    <property type="entry name" value="tRNA_hU_synthase_CS"/>
</dbReference>
<dbReference type="EMBL" id="AP027731">
    <property type="protein sequence ID" value="BDZ46666.1"/>
    <property type="molecule type" value="Genomic_DNA"/>
</dbReference>
<evidence type="ECO:0000259" key="9">
    <source>
        <dbReference type="PROSITE" id="PS51831"/>
    </source>
</evidence>
<dbReference type="Proteomes" id="UP001321498">
    <property type="component" value="Chromosome"/>
</dbReference>
<dbReference type="InterPro" id="IPR006261">
    <property type="entry name" value="dGTPase"/>
</dbReference>
<dbReference type="Pfam" id="PF01966">
    <property type="entry name" value="HD"/>
    <property type="match status" value="1"/>
</dbReference>
<evidence type="ECO:0000256" key="1">
    <source>
        <dbReference type="ARBA" id="ARBA00001917"/>
    </source>
</evidence>